<keyword evidence="1" id="KW-0723">Serine/threonine-protein kinase</keyword>
<dbReference type="EMBL" id="LGSP01000034">
    <property type="protein sequence ID" value="KNE81157.1"/>
    <property type="molecule type" value="Genomic_DNA"/>
</dbReference>
<keyword evidence="1" id="KW-0808">Transferase</keyword>
<feature type="non-terminal residue" evidence="1">
    <location>
        <position position="402"/>
    </location>
</feature>
<organism evidence="1 2">
    <name type="scientific">Streptomyces fradiae</name>
    <name type="common">Streptomyces roseoflavus</name>
    <dbReference type="NCBI Taxonomy" id="1906"/>
    <lineage>
        <taxon>Bacteria</taxon>
        <taxon>Bacillati</taxon>
        <taxon>Actinomycetota</taxon>
        <taxon>Actinomycetes</taxon>
        <taxon>Kitasatosporales</taxon>
        <taxon>Streptomycetaceae</taxon>
        <taxon>Streptomyces</taxon>
    </lineage>
</organism>
<evidence type="ECO:0000313" key="2">
    <source>
        <dbReference type="Proteomes" id="UP000037185"/>
    </source>
</evidence>
<comment type="caution">
    <text evidence="1">The sequence shown here is derived from an EMBL/GenBank/DDBJ whole genome shotgun (WGS) entry which is preliminary data.</text>
</comment>
<name>A0ACC4W9R8_STRFR</name>
<gene>
    <name evidence="1" type="ORF">ADZ36_17775</name>
</gene>
<reference evidence="1" key="1">
    <citation type="submission" date="2015-07" db="EMBL/GenBank/DDBJ databases">
        <title>Draft genome sequence of Streptomyces fradiae, a resistant strain to nitron-oligomycin.</title>
        <authorList>
            <person name="Vatlin A.A."/>
            <person name="Bekker O.B."/>
            <person name="Danilenko V.N."/>
        </authorList>
    </citation>
    <scope>NUCLEOTIDE SEQUENCE</scope>
    <source>
        <strain evidence="1">Olg1-1</strain>
    </source>
</reference>
<sequence length="402" mass="39708">MQPLDTQDPRAIGPYRLLGRLGAGGMGRVYLGRSAGGRTVAVKVVHPHFAADRQFRERFRREVASARRVGGSWTAPVLDADPEAAVPWVATGYVAGPALSEAVAAVGPLPEHTVRVLGAGLAEALAAVHGLGLVHRDVKPSNVLLTMDGPRLIDFGIARATDATASLTASGVFIGSPGYMSPEQILGREVTGASDVFSLGAVLAYAARGSDPFPGDSSASLLYKVVHDEPELEGLEGELRELVACCLGKDPVGRPDPAELARRLGPLRGDGAVRGPVPSGWLPGPLVEGVGRRAVELLGLEADGAGPGEGPGPESGAGPGAGPEATPGGEGRGRPGDAGGSGLVTVVPVEPGPPGTGAGEPAGAGPEAGAGPGAARAGGRAADPGTAPGAGAGAGAGGFGPP</sequence>
<keyword evidence="1" id="KW-0418">Kinase</keyword>
<evidence type="ECO:0000313" key="1">
    <source>
        <dbReference type="EMBL" id="KNE81157.1"/>
    </source>
</evidence>
<proteinExistence type="predicted"/>
<protein>
    <submittedName>
        <fullName evidence="1">Serine/threonine protein kinase</fullName>
    </submittedName>
</protein>
<dbReference type="Proteomes" id="UP000037185">
    <property type="component" value="Unassembled WGS sequence"/>
</dbReference>
<keyword evidence="2" id="KW-1185">Reference proteome</keyword>
<accession>A0ACC4W9R8</accession>